<dbReference type="AlphaFoldDB" id="A0AAD2CIB9"/>
<keyword evidence="2" id="KW-0812">Transmembrane</keyword>
<gene>
    <name evidence="4" type="ORF">CYCCA115_LOCUS4658</name>
</gene>
<keyword evidence="2" id="KW-0472">Membrane</keyword>
<evidence type="ECO:0000256" key="1">
    <source>
        <dbReference type="SAM" id="MobiDB-lite"/>
    </source>
</evidence>
<evidence type="ECO:0000313" key="4">
    <source>
        <dbReference type="EMBL" id="CAJ1935323.1"/>
    </source>
</evidence>
<proteinExistence type="predicted"/>
<keyword evidence="3" id="KW-0732">Signal</keyword>
<feature type="transmembrane region" description="Helical" evidence="2">
    <location>
        <begin position="120"/>
        <end position="140"/>
    </location>
</feature>
<keyword evidence="2" id="KW-1133">Transmembrane helix</keyword>
<name>A0AAD2CIB9_9STRA</name>
<dbReference type="EMBL" id="CAKOGP040000447">
    <property type="protein sequence ID" value="CAJ1935323.1"/>
    <property type="molecule type" value="Genomic_DNA"/>
</dbReference>
<accession>A0AAD2CIB9</accession>
<evidence type="ECO:0000256" key="3">
    <source>
        <dbReference type="SAM" id="SignalP"/>
    </source>
</evidence>
<protein>
    <submittedName>
        <fullName evidence="4">Uncharacterized protein</fullName>
    </submittedName>
</protein>
<dbReference type="Proteomes" id="UP001295423">
    <property type="component" value="Unassembled WGS sequence"/>
</dbReference>
<reference evidence="4" key="1">
    <citation type="submission" date="2023-08" db="EMBL/GenBank/DDBJ databases">
        <authorList>
            <person name="Audoor S."/>
            <person name="Bilcke G."/>
        </authorList>
    </citation>
    <scope>NUCLEOTIDE SEQUENCE</scope>
</reference>
<evidence type="ECO:0000256" key="2">
    <source>
        <dbReference type="SAM" id="Phobius"/>
    </source>
</evidence>
<sequence length="201" mass="22981">MNLHSRVITTLFLSVSVWNLRIADSFQPKLPLRSSSFSLWHDDDCDKASITTLVRNNPKVAENHERRNDERNKRDDQSDVMESLDVVLERARKRKPSWVLKGVALWNSPFVVPWFLKSDLALATIAVFLGSYGFCVGYCLGKWMTNPQNQNRLRNFAAGDSSSSSSSSSDPFLETWQQALLFQYWPVFLAIVLDQAVSFLF</sequence>
<comment type="caution">
    <text evidence="4">The sequence shown here is derived from an EMBL/GenBank/DDBJ whole genome shotgun (WGS) entry which is preliminary data.</text>
</comment>
<feature type="compositionally biased region" description="Basic and acidic residues" evidence="1">
    <location>
        <begin position="61"/>
        <end position="77"/>
    </location>
</feature>
<organism evidence="4 5">
    <name type="scientific">Cylindrotheca closterium</name>
    <dbReference type="NCBI Taxonomy" id="2856"/>
    <lineage>
        <taxon>Eukaryota</taxon>
        <taxon>Sar</taxon>
        <taxon>Stramenopiles</taxon>
        <taxon>Ochrophyta</taxon>
        <taxon>Bacillariophyta</taxon>
        <taxon>Bacillariophyceae</taxon>
        <taxon>Bacillariophycidae</taxon>
        <taxon>Bacillariales</taxon>
        <taxon>Bacillariaceae</taxon>
        <taxon>Cylindrotheca</taxon>
    </lineage>
</organism>
<evidence type="ECO:0000313" key="5">
    <source>
        <dbReference type="Proteomes" id="UP001295423"/>
    </source>
</evidence>
<keyword evidence="5" id="KW-1185">Reference proteome</keyword>
<feature type="signal peptide" evidence="3">
    <location>
        <begin position="1"/>
        <end position="25"/>
    </location>
</feature>
<feature type="chain" id="PRO_5041902936" evidence="3">
    <location>
        <begin position="26"/>
        <end position="201"/>
    </location>
</feature>
<feature type="region of interest" description="Disordered" evidence="1">
    <location>
        <begin position="58"/>
        <end position="78"/>
    </location>
</feature>